<evidence type="ECO:0000313" key="2">
    <source>
        <dbReference type="Proteomes" id="UP000237665"/>
    </source>
</evidence>
<organism evidence="1 2">
    <name type="scientific">Vibrio diabolicus</name>
    <dbReference type="NCBI Taxonomy" id="50719"/>
    <lineage>
        <taxon>Bacteria</taxon>
        <taxon>Pseudomonadati</taxon>
        <taxon>Pseudomonadota</taxon>
        <taxon>Gammaproteobacteria</taxon>
        <taxon>Vibrionales</taxon>
        <taxon>Vibrionaceae</taxon>
        <taxon>Vibrio</taxon>
        <taxon>Vibrio diabolicus subgroup</taxon>
    </lineage>
</organism>
<dbReference type="EMBL" id="CP014134">
    <property type="protein sequence ID" value="AVH25834.1"/>
    <property type="molecule type" value="Genomic_DNA"/>
</dbReference>
<dbReference type="Proteomes" id="UP000237665">
    <property type="component" value="Chromosome 1"/>
</dbReference>
<sequence length="107" mass="11607">MELDKFVAKTLTMISKGVHDAQSECDKYGSIVNDSPDKLPYETGMYGSNSSIIQNVEFDVAIITEDTSNGDGKISVLGVGLGASNQSKDTYTSRVKFTIPMSFAQRD</sequence>
<evidence type="ECO:0000313" key="1">
    <source>
        <dbReference type="EMBL" id="AVH25834.1"/>
    </source>
</evidence>
<dbReference type="RefSeq" id="WP_104973967.1">
    <property type="nucleotide sequence ID" value="NZ_CP014134.1"/>
</dbReference>
<accession>A0ABM6S6G0</accession>
<gene>
    <name evidence="1" type="ORF">AL468_00625</name>
</gene>
<proteinExistence type="predicted"/>
<reference evidence="2" key="1">
    <citation type="submission" date="2017-12" db="EMBL/GenBank/DDBJ databases">
        <title>FDA dAtabase for Regulatory Grade micrObial Sequences (FDA-ARGOS): Supporting development and validation of Infectious Disease Dx tests.</title>
        <authorList>
            <person name="Hoffmann M."/>
            <person name="Allard M."/>
            <person name="Evans P."/>
            <person name="Brown E."/>
            <person name="Tallon L.J."/>
            <person name="Sadzewicz L."/>
            <person name="Sengamalay N."/>
            <person name="Ott S."/>
            <person name="Godinez A."/>
            <person name="Nagaraj S."/>
            <person name="Vavikolanu K."/>
            <person name="Aluvathingal J."/>
            <person name="Nadendla S."/>
            <person name="Hobson J."/>
            <person name="Sichtig H."/>
        </authorList>
    </citation>
    <scope>NUCLEOTIDE SEQUENCE [LARGE SCALE GENOMIC DNA]</scope>
    <source>
        <strain evidence="2">LMG 3418</strain>
    </source>
</reference>
<name>A0ABM6S6G0_9VIBR</name>
<protein>
    <submittedName>
        <fullName evidence="1">Uncharacterized protein</fullName>
    </submittedName>
</protein>
<keyword evidence="2" id="KW-1185">Reference proteome</keyword>